<dbReference type="InterPro" id="IPR021640">
    <property type="entry name" value="Mediator_Med28"/>
</dbReference>
<dbReference type="AlphaFoldDB" id="A0AAN8PUF3"/>
<evidence type="ECO:0000313" key="12">
    <source>
        <dbReference type="EMBL" id="KAK6185787.1"/>
    </source>
</evidence>
<dbReference type="EMBL" id="JAZGQO010000006">
    <property type="protein sequence ID" value="KAK6185787.1"/>
    <property type="molecule type" value="Genomic_DNA"/>
</dbReference>
<keyword evidence="7" id="KW-0804">Transcription</keyword>
<sequence>MATYGEAEENPPHQIDQLEQAFKNCIEQLSSQEHFNTSDTEENRVGIEQSVQKFIDLARQTESFFLNKRLVLSTQKPEQILKEDIQELKAELDRKEKLIEKHHERLQQWQNLLHSMPGSGGSQSTGQSHLPPPPQGPPPPHPGMMHVQQQQPPAQMNQFTVPGPPPSGPQPFVMPPPHQPQTSYPTPLAYLEQNLSNIGMPDRR</sequence>
<evidence type="ECO:0000256" key="6">
    <source>
        <dbReference type="ARBA" id="ARBA00023159"/>
    </source>
</evidence>
<evidence type="ECO:0000256" key="11">
    <source>
        <dbReference type="SAM" id="MobiDB-lite"/>
    </source>
</evidence>
<dbReference type="Pfam" id="PF11594">
    <property type="entry name" value="Med28"/>
    <property type="match status" value="1"/>
</dbReference>
<feature type="compositionally biased region" description="Pro residues" evidence="11">
    <location>
        <begin position="162"/>
        <end position="179"/>
    </location>
</feature>
<evidence type="ECO:0000256" key="5">
    <source>
        <dbReference type="ARBA" id="ARBA00023054"/>
    </source>
</evidence>
<dbReference type="PANTHER" id="PTHR13512">
    <property type="entry name" value="MEDIATOR COMPLEX SUBUNIT 28"/>
    <property type="match status" value="1"/>
</dbReference>
<evidence type="ECO:0000256" key="4">
    <source>
        <dbReference type="ARBA" id="ARBA00023015"/>
    </source>
</evidence>
<evidence type="ECO:0000313" key="13">
    <source>
        <dbReference type="Proteomes" id="UP001347796"/>
    </source>
</evidence>
<evidence type="ECO:0000256" key="10">
    <source>
        <dbReference type="SAM" id="Coils"/>
    </source>
</evidence>
<keyword evidence="4" id="KW-0805">Transcription regulation</keyword>
<reference evidence="12 13" key="1">
    <citation type="submission" date="2024-01" db="EMBL/GenBank/DDBJ databases">
        <title>The genome of the rayed Mediterranean limpet Patella caerulea (Linnaeus, 1758).</title>
        <authorList>
            <person name="Anh-Thu Weber A."/>
            <person name="Halstead-Nussloch G."/>
        </authorList>
    </citation>
    <scope>NUCLEOTIDE SEQUENCE [LARGE SCALE GENOMIC DNA]</scope>
    <source>
        <strain evidence="12">AATW-2023a</strain>
        <tissue evidence="12">Whole specimen</tissue>
    </source>
</reference>
<name>A0AAN8PUF3_PATCE</name>
<comment type="similarity">
    <text evidence="2">Belongs to the Mediator complex subunit 28 family.</text>
</comment>
<gene>
    <name evidence="12" type="ORF">SNE40_007940</name>
</gene>
<dbReference type="Proteomes" id="UP001347796">
    <property type="component" value="Unassembled WGS sequence"/>
</dbReference>
<feature type="coiled-coil region" evidence="10">
    <location>
        <begin position="78"/>
        <end position="112"/>
    </location>
</feature>
<proteinExistence type="inferred from homology"/>
<dbReference type="GO" id="GO:0016592">
    <property type="term" value="C:mediator complex"/>
    <property type="evidence" value="ECO:0007669"/>
    <property type="project" value="TreeGrafter"/>
</dbReference>
<comment type="caution">
    <text evidence="12">The sequence shown here is derived from an EMBL/GenBank/DDBJ whole genome shotgun (WGS) entry which is preliminary data.</text>
</comment>
<feature type="compositionally biased region" description="Pro residues" evidence="11">
    <location>
        <begin position="130"/>
        <end position="142"/>
    </location>
</feature>
<evidence type="ECO:0000256" key="9">
    <source>
        <dbReference type="ARBA" id="ARBA00031964"/>
    </source>
</evidence>
<keyword evidence="6" id="KW-0010">Activator</keyword>
<dbReference type="PANTHER" id="PTHR13512:SF2">
    <property type="entry name" value="MEDIATOR OF RNA POLYMERASE II TRANSCRIPTION SUBUNIT 28"/>
    <property type="match status" value="1"/>
</dbReference>
<feature type="compositionally biased region" description="Low complexity" evidence="11">
    <location>
        <begin position="143"/>
        <end position="161"/>
    </location>
</feature>
<evidence type="ECO:0000256" key="3">
    <source>
        <dbReference type="ARBA" id="ARBA00019683"/>
    </source>
</evidence>
<evidence type="ECO:0000256" key="7">
    <source>
        <dbReference type="ARBA" id="ARBA00023163"/>
    </source>
</evidence>
<comment type="subcellular location">
    <subcellularLocation>
        <location evidence="1">Nucleus</location>
    </subcellularLocation>
</comment>
<keyword evidence="5 10" id="KW-0175">Coiled coil</keyword>
<feature type="region of interest" description="Disordered" evidence="11">
    <location>
        <begin position="113"/>
        <end position="204"/>
    </location>
</feature>
<accession>A0AAN8PUF3</accession>
<evidence type="ECO:0000256" key="8">
    <source>
        <dbReference type="ARBA" id="ARBA00023242"/>
    </source>
</evidence>
<keyword evidence="13" id="KW-1185">Reference proteome</keyword>
<protein>
    <recommendedName>
        <fullName evidence="3">Mediator of RNA polymerase II transcription subunit 28</fullName>
    </recommendedName>
    <alternativeName>
        <fullName evidence="9">Mediator complex subunit 28</fullName>
    </alternativeName>
</protein>
<evidence type="ECO:0000256" key="1">
    <source>
        <dbReference type="ARBA" id="ARBA00004123"/>
    </source>
</evidence>
<keyword evidence="8" id="KW-0539">Nucleus</keyword>
<evidence type="ECO:0000256" key="2">
    <source>
        <dbReference type="ARBA" id="ARBA00005571"/>
    </source>
</evidence>
<organism evidence="12 13">
    <name type="scientific">Patella caerulea</name>
    <name type="common">Rayed Mediterranean limpet</name>
    <dbReference type="NCBI Taxonomy" id="87958"/>
    <lineage>
        <taxon>Eukaryota</taxon>
        <taxon>Metazoa</taxon>
        <taxon>Spiralia</taxon>
        <taxon>Lophotrochozoa</taxon>
        <taxon>Mollusca</taxon>
        <taxon>Gastropoda</taxon>
        <taxon>Patellogastropoda</taxon>
        <taxon>Patelloidea</taxon>
        <taxon>Patellidae</taxon>
        <taxon>Patella</taxon>
    </lineage>
</organism>